<organism evidence="3 4">
    <name type="scientific">Imshaugia aleurites</name>
    <dbReference type="NCBI Taxonomy" id="172621"/>
    <lineage>
        <taxon>Eukaryota</taxon>
        <taxon>Fungi</taxon>
        <taxon>Dikarya</taxon>
        <taxon>Ascomycota</taxon>
        <taxon>Pezizomycotina</taxon>
        <taxon>Lecanoromycetes</taxon>
        <taxon>OSLEUM clade</taxon>
        <taxon>Lecanoromycetidae</taxon>
        <taxon>Lecanorales</taxon>
        <taxon>Lecanorineae</taxon>
        <taxon>Parmeliaceae</taxon>
        <taxon>Imshaugia</taxon>
    </lineage>
</organism>
<name>A0A8H3EU16_9LECA</name>
<sequence>MVDLIGLAFPFAYLGILVGSLATFSSLYRKRKAAKSTSLEPWFGPHVQRNIYLSLLHLEPQPGQDKATPIPDSILKAALLQRATEDIRRILALRGAKQPLSQLLQRGSVGDDLWQRYLRAEKEMEAELRDVVEEANALATNWGQTIFQSGNEMVNNEIIRERVAKLQAKGRVDREWWDKERESISTKFMQELDEVPAATSKAASTGVGNSDEEAILVEAGGPAAGGSTAGSKGGTVKKRKGKK</sequence>
<dbReference type="GO" id="GO:0031204">
    <property type="term" value="P:post-translational protein targeting to membrane, translocation"/>
    <property type="evidence" value="ECO:0007669"/>
    <property type="project" value="InterPro"/>
</dbReference>
<evidence type="ECO:0000313" key="3">
    <source>
        <dbReference type="EMBL" id="CAF9912706.1"/>
    </source>
</evidence>
<accession>A0A8H3EU16</accession>
<dbReference type="OrthoDB" id="73168at2759"/>
<evidence type="ECO:0000256" key="1">
    <source>
        <dbReference type="SAM" id="MobiDB-lite"/>
    </source>
</evidence>
<dbReference type="EMBL" id="CAJPDT010000010">
    <property type="protein sequence ID" value="CAF9912706.1"/>
    <property type="molecule type" value="Genomic_DNA"/>
</dbReference>
<dbReference type="GO" id="GO:0031207">
    <property type="term" value="C:Sec62/Sec63 complex"/>
    <property type="evidence" value="ECO:0007669"/>
    <property type="project" value="InterPro"/>
</dbReference>
<dbReference type="Pfam" id="PF09802">
    <property type="entry name" value="Sec66"/>
    <property type="match status" value="1"/>
</dbReference>
<keyword evidence="2" id="KW-1133">Transmembrane helix</keyword>
<comment type="caution">
    <text evidence="3">The sequence shown here is derived from an EMBL/GenBank/DDBJ whole genome shotgun (WGS) entry which is preliminary data.</text>
</comment>
<dbReference type="PANTHER" id="PTHR28229:SF1">
    <property type="entry name" value="TRANSLOCATION PROTEIN SEC66"/>
    <property type="match status" value="1"/>
</dbReference>
<dbReference type="AlphaFoldDB" id="A0A8H3EU16"/>
<dbReference type="Proteomes" id="UP000664534">
    <property type="component" value="Unassembled WGS sequence"/>
</dbReference>
<feature type="region of interest" description="Disordered" evidence="1">
    <location>
        <begin position="218"/>
        <end position="243"/>
    </location>
</feature>
<feature type="transmembrane region" description="Helical" evidence="2">
    <location>
        <begin position="6"/>
        <end position="28"/>
    </location>
</feature>
<reference evidence="3" key="1">
    <citation type="submission" date="2021-03" db="EMBL/GenBank/DDBJ databases">
        <authorList>
            <person name="Tagirdzhanova G."/>
        </authorList>
    </citation>
    <scope>NUCLEOTIDE SEQUENCE</scope>
</reference>
<keyword evidence="4" id="KW-1185">Reference proteome</keyword>
<proteinExistence type="predicted"/>
<evidence type="ECO:0000313" key="4">
    <source>
        <dbReference type="Proteomes" id="UP000664534"/>
    </source>
</evidence>
<evidence type="ECO:0000256" key="2">
    <source>
        <dbReference type="SAM" id="Phobius"/>
    </source>
</evidence>
<dbReference type="PANTHER" id="PTHR28229">
    <property type="entry name" value="TRANSLOCATION PROTEIN SEC66"/>
    <property type="match status" value="1"/>
</dbReference>
<protein>
    <submittedName>
        <fullName evidence="3">Translocation protein S66</fullName>
    </submittedName>
</protein>
<dbReference type="InterPro" id="IPR018624">
    <property type="entry name" value="Sec66"/>
</dbReference>
<keyword evidence="2" id="KW-0812">Transmembrane</keyword>
<keyword evidence="2" id="KW-0472">Membrane</keyword>
<gene>
    <name evidence="3" type="primary">SEC66</name>
    <name evidence="3" type="ORF">IMSHALPRED_000392</name>
</gene>
<feature type="compositionally biased region" description="Gly residues" evidence="1">
    <location>
        <begin position="222"/>
        <end position="233"/>
    </location>
</feature>